<evidence type="ECO:0000313" key="1">
    <source>
        <dbReference type="EMBL" id="SHN72165.1"/>
    </source>
</evidence>
<name>A0A1M7TN79_9BACT</name>
<dbReference type="InterPro" id="IPR011101">
    <property type="entry name" value="DUF5131"/>
</dbReference>
<dbReference type="AlphaFoldDB" id="A0A1M7TN79"/>
<accession>A0A1M7TN79</accession>
<reference evidence="1 2" key="1">
    <citation type="submission" date="2016-12" db="EMBL/GenBank/DDBJ databases">
        <authorList>
            <person name="Song W.-J."/>
            <person name="Kurnit D.M."/>
        </authorList>
    </citation>
    <scope>NUCLEOTIDE SEQUENCE [LARGE SCALE GENOMIC DNA]</scope>
    <source>
        <strain evidence="1 2">DSM 11393</strain>
    </source>
</reference>
<dbReference type="OrthoDB" id="9787478at2"/>
<dbReference type="STRING" id="1121455.SAMN02745728_02292"/>
<protein>
    <submittedName>
        <fullName evidence="1">Protein gp37</fullName>
    </submittedName>
</protein>
<dbReference type="EMBL" id="FRDI01000016">
    <property type="protein sequence ID" value="SHN72165.1"/>
    <property type="molecule type" value="Genomic_DNA"/>
</dbReference>
<evidence type="ECO:0000313" key="2">
    <source>
        <dbReference type="Proteomes" id="UP000186469"/>
    </source>
</evidence>
<gene>
    <name evidence="1" type="ORF">SAMN02745728_02292</name>
</gene>
<dbReference type="RefSeq" id="WP_072697960.1">
    <property type="nucleotide sequence ID" value="NZ_FRDI01000016.1"/>
</dbReference>
<keyword evidence="2" id="KW-1185">Reference proteome</keyword>
<organism evidence="1 2">
    <name type="scientific">Desulfovibrio litoralis DSM 11393</name>
    <dbReference type="NCBI Taxonomy" id="1121455"/>
    <lineage>
        <taxon>Bacteria</taxon>
        <taxon>Pseudomonadati</taxon>
        <taxon>Thermodesulfobacteriota</taxon>
        <taxon>Desulfovibrionia</taxon>
        <taxon>Desulfovibrionales</taxon>
        <taxon>Desulfovibrionaceae</taxon>
        <taxon>Desulfovibrio</taxon>
    </lineage>
</organism>
<sequence>MSHSDQKLIFQAWNPVTGCSKFSSGCKNCYALPIALKLKQQGNIHYKNGFEISLHQDKLAKPLSWKKPKLIFVNSMSDLFHEKVPLDFIQQIFNIIEQSKQHIFIILTKRAERLFKLSTKLKWHENIALGVTVESKHYLYRLKLLQQIQAQTRFVFFEPLLSLIENIDFAGIHWALVGGESGQNARKMLPEWVTSIKNQCRQANVPFYFHQWGDKRTHDNLIDGKSHLEFPQSWLNILENSPKQIQLSLN</sequence>
<proteinExistence type="predicted"/>
<dbReference type="Pfam" id="PF07505">
    <property type="entry name" value="DUF5131"/>
    <property type="match status" value="1"/>
</dbReference>
<dbReference type="Proteomes" id="UP000186469">
    <property type="component" value="Unassembled WGS sequence"/>
</dbReference>